<keyword evidence="2" id="KW-1185">Reference proteome</keyword>
<protein>
    <submittedName>
        <fullName evidence="1">Uncharacterized protein</fullName>
    </submittedName>
</protein>
<dbReference type="EMBL" id="KZ451885">
    <property type="protein sequence ID" value="PKA66736.1"/>
    <property type="molecule type" value="Genomic_DNA"/>
</dbReference>
<accession>A0A2I0BG29</accession>
<proteinExistence type="predicted"/>
<dbReference type="AlphaFoldDB" id="A0A2I0BG29"/>
<name>A0A2I0BG29_9ASPA</name>
<dbReference type="Proteomes" id="UP000236161">
    <property type="component" value="Unassembled WGS sequence"/>
</dbReference>
<reference evidence="1 2" key="1">
    <citation type="journal article" date="2017" name="Nature">
        <title>The Apostasia genome and the evolution of orchids.</title>
        <authorList>
            <person name="Zhang G.Q."/>
            <person name="Liu K.W."/>
            <person name="Li Z."/>
            <person name="Lohaus R."/>
            <person name="Hsiao Y.Y."/>
            <person name="Niu S.C."/>
            <person name="Wang J.Y."/>
            <person name="Lin Y.C."/>
            <person name="Xu Q."/>
            <person name="Chen L.J."/>
            <person name="Yoshida K."/>
            <person name="Fujiwara S."/>
            <person name="Wang Z.W."/>
            <person name="Zhang Y.Q."/>
            <person name="Mitsuda N."/>
            <person name="Wang M."/>
            <person name="Liu G.H."/>
            <person name="Pecoraro L."/>
            <person name="Huang H.X."/>
            <person name="Xiao X.J."/>
            <person name="Lin M."/>
            <person name="Wu X.Y."/>
            <person name="Wu W.L."/>
            <person name="Chen Y.Y."/>
            <person name="Chang S.B."/>
            <person name="Sakamoto S."/>
            <person name="Ohme-Takagi M."/>
            <person name="Yagi M."/>
            <person name="Zeng S.J."/>
            <person name="Shen C.Y."/>
            <person name="Yeh C.M."/>
            <person name="Luo Y.B."/>
            <person name="Tsai W.C."/>
            <person name="Van de Peer Y."/>
            <person name="Liu Z.J."/>
        </authorList>
    </citation>
    <scope>NUCLEOTIDE SEQUENCE [LARGE SCALE GENOMIC DNA]</scope>
    <source>
        <strain evidence="2">cv. Shenzhen</strain>
        <tissue evidence="1">Stem</tissue>
    </source>
</reference>
<sequence length="177" mass="21412">MESAKRKECFKKVKTLLPEDLQTRILDIIYEDKALSYLLMEQLITLPDKRQRKFAAFEPNIDRQIELGIVRKIIIDTHHYDEWKNFPQIVKALISTTELYERILEFEIISTFIEPYENLVYPVYQIWKLSRQQTRGRPTTKDFFGYSWDYEQKANLSELLSVYQERHQYRYIVMGES</sequence>
<evidence type="ECO:0000313" key="2">
    <source>
        <dbReference type="Proteomes" id="UP000236161"/>
    </source>
</evidence>
<gene>
    <name evidence="1" type="ORF">AXF42_Ash003391</name>
</gene>
<organism evidence="1 2">
    <name type="scientific">Apostasia shenzhenica</name>
    <dbReference type="NCBI Taxonomy" id="1088818"/>
    <lineage>
        <taxon>Eukaryota</taxon>
        <taxon>Viridiplantae</taxon>
        <taxon>Streptophyta</taxon>
        <taxon>Embryophyta</taxon>
        <taxon>Tracheophyta</taxon>
        <taxon>Spermatophyta</taxon>
        <taxon>Magnoliopsida</taxon>
        <taxon>Liliopsida</taxon>
        <taxon>Asparagales</taxon>
        <taxon>Orchidaceae</taxon>
        <taxon>Apostasioideae</taxon>
        <taxon>Apostasia</taxon>
    </lineage>
</organism>
<evidence type="ECO:0000313" key="1">
    <source>
        <dbReference type="EMBL" id="PKA66736.1"/>
    </source>
</evidence>